<evidence type="ECO:0000256" key="13">
    <source>
        <dbReference type="ARBA" id="ARBA00023136"/>
    </source>
</evidence>
<keyword evidence="15" id="KW-0449">Lipoprotein</keyword>
<keyword evidence="7" id="KW-0597">Phosphoprotein</keyword>
<evidence type="ECO:0000256" key="2">
    <source>
        <dbReference type="ARBA" id="ARBA00004236"/>
    </source>
</evidence>
<dbReference type="PROSITE" id="PS50222">
    <property type="entry name" value="EF_HAND_2"/>
    <property type="match status" value="1"/>
</dbReference>
<keyword evidence="5" id="KW-1003">Cell membrane</keyword>
<evidence type="ECO:0000256" key="1">
    <source>
        <dbReference type="ARBA" id="ARBA00004123"/>
    </source>
</evidence>
<name>W4GK44_APHAT</name>
<keyword evidence="11" id="KW-0106">Calcium</keyword>
<evidence type="ECO:0000256" key="3">
    <source>
        <dbReference type="ARBA" id="ARBA00004496"/>
    </source>
</evidence>
<keyword evidence="14" id="KW-0539">Nucleus</keyword>
<keyword evidence="9" id="KW-0479">Metal-binding</keyword>
<dbReference type="Gene3D" id="1.10.238.10">
    <property type="entry name" value="EF-hand"/>
    <property type="match status" value="1"/>
</dbReference>
<protein>
    <recommendedName>
        <fullName evidence="17">EF-hand domain-containing protein</fullName>
    </recommendedName>
</protein>
<dbReference type="GeneID" id="20809422"/>
<evidence type="ECO:0000256" key="6">
    <source>
        <dbReference type="ARBA" id="ARBA00022490"/>
    </source>
</evidence>
<keyword evidence="12" id="KW-0653">Protein transport</keyword>
<organism evidence="18">
    <name type="scientific">Aphanomyces astaci</name>
    <name type="common">Crayfish plague agent</name>
    <dbReference type="NCBI Taxonomy" id="112090"/>
    <lineage>
        <taxon>Eukaryota</taxon>
        <taxon>Sar</taxon>
        <taxon>Stramenopiles</taxon>
        <taxon>Oomycota</taxon>
        <taxon>Saprolegniomycetes</taxon>
        <taxon>Saprolegniales</taxon>
        <taxon>Verrucalvaceae</taxon>
        <taxon>Aphanomyces</taxon>
    </lineage>
</organism>
<keyword evidence="6" id="KW-0963">Cytoplasm</keyword>
<dbReference type="SUPFAM" id="SSF47473">
    <property type="entry name" value="EF-hand"/>
    <property type="match status" value="1"/>
</dbReference>
<reference evidence="18" key="1">
    <citation type="submission" date="2013-12" db="EMBL/GenBank/DDBJ databases">
        <title>The Genome Sequence of Aphanomyces astaci APO3.</title>
        <authorList>
            <consortium name="The Broad Institute Genomics Platform"/>
            <person name="Russ C."/>
            <person name="Tyler B."/>
            <person name="van West P."/>
            <person name="Dieguez-Uribeondo J."/>
            <person name="Young S.K."/>
            <person name="Zeng Q."/>
            <person name="Gargeya S."/>
            <person name="Fitzgerald M."/>
            <person name="Abouelleil A."/>
            <person name="Alvarado L."/>
            <person name="Chapman S.B."/>
            <person name="Gainer-Dewar J."/>
            <person name="Goldberg J."/>
            <person name="Griggs A."/>
            <person name="Gujja S."/>
            <person name="Hansen M."/>
            <person name="Howarth C."/>
            <person name="Imamovic A."/>
            <person name="Ireland A."/>
            <person name="Larimer J."/>
            <person name="McCowan C."/>
            <person name="Murphy C."/>
            <person name="Pearson M."/>
            <person name="Poon T.W."/>
            <person name="Priest M."/>
            <person name="Roberts A."/>
            <person name="Saif S."/>
            <person name="Shea T."/>
            <person name="Sykes S."/>
            <person name="Wortman J."/>
            <person name="Nusbaum C."/>
            <person name="Birren B."/>
        </authorList>
    </citation>
    <scope>NUCLEOTIDE SEQUENCE [LARGE SCALE GENOMIC DNA]</scope>
    <source>
        <strain evidence="18">APO3</strain>
    </source>
</reference>
<evidence type="ECO:0000313" key="18">
    <source>
        <dbReference type="EMBL" id="ETV79409.1"/>
    </source>
</evidence>
<dbReference type="InterPro" id="IPR051875">
    <property type="entry name" value="Calcineurin_B_homologous"/>
</dbReference>
<evidence type="ECO:0000256" key="14">
    <source>
        <dbReference type="ARBA" id="ARBA00023242"/>
    </source>
</evidence>
<dbReference type="InterPro" id="IPR018247">
    <property type="entry name" value="EF_Hand_1_Ca_BS"/>
</dbReference>
<comment type="subcellular location">
    <subcellularLocation>
        <location evidence="2">Cell membrane</location>
    </subcellularLocation>
    <subcellularLocation>
        <location evidence="3">Cytoplasm</location>
    </subcellularLocation>
    <subcellularLocation>
        <location evidence="1">Nucleus</location>
    </subcellularLocation>
</comment>
<accession>W4GK44</accession>
<evidence type="ECO:0000256" key="4">
    <source>
        <dbReference type="ARBA" id="ARBA00022448"/>
    </source>
</evidence>
<dbReference type="EMBL" id="KI913128">
    <property type="protein sequence ID" value="ETV79409.1"/>
    <property type="molecule type" value="Genomic_DNA"/>
</dbReference>
<evidence type="ECO:0000256" key="8">
    <source>
        <dbReference type="ARBA" id="ARBA00022707"/>
    </source>
</evidence>
<dbReference type="GO" id="GO:0005886">
    <property type="term" value="C:plasma membrane"/>
    <property type="evidence" value="ECO:0007669"/>
    <property type="project" value="UniProtKB-SubCell"/>
</dbReference>
<evidence type="ECO:0000256" key="15">
    <source>
        <dbReference type="ARBA" id="ARBA00023288"/>
    </source>
</evidence>
<keyword evidence="10" id="KW-0677">Repeat</keyword>
<keyword evidence="4" id="KW-0813">Transport</keyword>
<proteinExistence type="inferred from homology"/>
<keyword evidence="13" id="KW-0472">Membrane</keyword>
<comment type="similarity">
    <text evidence="16">Belongs to the calcineurin regulatory subunit family. CHP subfamily.</text>
</comment>
<dbReference type="InterPro" id="IPR002048">
    <property type="entry name" value="EF_hand_dom"/>
</dbReference>
<evidence type="ECO:0000256" key="16">
    <source>
        <dbReference type="ARBA" id="ARBA00038164"/>
    </source>
</evidence>
<gene>
    <name evidence="18" type="ORF">H257_07426</name>
</gene>
<dbReference type="PROSITE" id="PS00018">
    <property type="entry name" value="EF_HAND_1"/>
    <property type="match status" value="1"/>
</dbReference>
<dbReference type="STRING" id="112090.W4GK44"/>
<dbReference type="GO" id="GO:0005509">
    <property type="term" value="F:calcium ion binding"/>
    <property type="evidence" value="ECO:0007669"/>
    <property type="project" value="InterPro"/>
</dbReference>
<dbReference type="PANTHER" id="PTHR46002">
    <property type="entry name" value="EG:114D9.1 PROTEIN-RELATED"/>
    <property type="match status" value="1"/>
</dbReference>
<evidence type="ECO:0000259" key="17">
    <source>
        <dbReference type="PROSITE" id="PS50222"/>
    </source>
</evidence>
<evidence type="ECO:0000256" key="10">
    <source>
        <dbReference type="ARBA" id="ARBA00022737"/>
    </source>
</evidence>
<dbReference type="OrthoDB" id="191686at2759"/>
<feature type="domain" description="EF-hand" evidence="17">
    <location>
        <begin position="97"/>
        <end position="132"/>
    </location>
</feature>
<dbReference type="InterPro" id="IPR011992">
    <property type="entry name" value="EF-hand-dom_pair"/>
</dbReference>
<evidence type="ECO:0000256" key="11">
    <source>
        <dbReference type="ARBA" id="ARBA00022837"/>
    </source>
</evidence>
<dbReference type="VEuPathDB" id="FungiDB:H257_07426"/>
<keyword evidence="8" id="KW-0519">Myristate</keyword>
<evidence type="ECO:0000256" key="12">
    <source>
        <dbReference type="ARBA" id="ARBA00022927"/>
    </source>
</evidence>
<dbReference type="GO" id="GO:0015031">
    <property type="term" value="P:protein transport"/>
    <property type="evidence" value="ECO:0007669"/>
    <property type="project" value="UniProtKB-KW"/>
</dbReference>
<dbReference type="GO" id="GO:0005737">
    <property type="term" value="C:cytoplasm"/>
    <property type="evidence" value="ECO:0007669"/>
    <property type="project" value="UniProtKB-SubCell"/>
</dbReference>
<dbReference type="RefSeq" id="XP_009831250.1">
    <property type="nucleotide sequence ID" value="XM_009832948.1"/>
</dbReference>
<dbReference type="AlphaFoldDB" id="W4GK44"/>
<dbReference type="GO" id="GO:0005634">
    <property type="term" value="C:nucleus"/>
    <property type="evidence" value="ECO:0007669"/>
    <property type="project" value="UniProtKB-SubCell"/>
</dbReference>
<evidence type="ECO:0000256" key="7">
    <source>
        <dbReference type="ARBA" id="ARBA00022553"/>
    </source>
</evidence>
<sequence length="180" mass="20484">MGHRASKEVECDLSLERLEEIRMLTQLPIPDIIKMRVQFLKWSPSDDMTQDQFFAIPAVAVNPLRHRLFSLFELSASQTIAFQDFASLMAIFTYHGSRDSKLRLSFKLQDMDGDGRITKPDLIAYMKLVVDFGDKLDVLASRTLEEASTDASGDFLSYDDFAKVVTTTDDYETKLLLELS</sequence>
<evidence type="ECO:0000256" key="9">
    <source>
        <dbReference type="ARBA" id="ARBA00022723"/>
    </source>
</evidence>
<evidence type="ECO:0000256" key="5">
    <source>
        <dbReference type="ARBA" id="ARBA00022475"/>
    </source>
</evidence>